<proteinExistence type="predicted"/>
<dbReference type="OrthoDB" id="9787902at2"/>
<comment type="caution">
    <text evidence="1">The sequence shown here is derived from an EMBL/GenBank/DDBJ whole genome shotgun (WGS) entry which is preliminary data.</text>
</comment>
<evidence type="ECO:0000313" key="1">
    <source>
        <dbReference type="EMBL" id="KAA0677643.1"/>
    </source>
</evidence>
<dbReference type="AlphaFoldDB" id="A0A9W7NEK4"/>
<protein>
    <submittedName>
        <fullName evidence="1">Uncharacterized protein</fullName>
    </submittedName>
</protein>
<accession>A0A9W7NEK4</accession>
<keyword evidence="2" id="KW-1185">Reference proteome</keyword>
<reference evidence="1 2" key="1">
    <citation type="submission" date="2018-07" db="EMBL/GenBank/DDBJ databases">
        <title>Genome sequence of Azospirillum sp. ATCC 49961.</title>
        <authorList>
            <person name="Sant'Anna F.H."/>
            <person name="Baldani J.I."/>
            <person name="Zilli J.E."/>
            <person name="Reis V.M."/>
            <person name="Hartmann A."/>
            <person name="Cruz L."/>
            <person name="de Souza E.M."/>
            <person name="de Oliveira Pedrosa F."/>
            <person name="Passaglia L.M.P."/>
        </authorList>
    </citation>
    <scope>NUCLEOTIDE SEQUENCE [LARGE SCALE GENOMIC DNA]</scope>
    <source>
        <strain evidence="1 2">ATCC 49961</strain>
    </source>
</reference>
<dbReference type="Proteomes" id="UP000480854">
    <property type="component" value="Unassembled WGS sequence"/>
</dbReference>
<organism evidence="1 2">
    <name type="scientific">Roseomonas genomospecies 6</name>
    <dbReference type="NCBI Taxonomy" id="214106"/>
    <lineage>
        <taxon>Bacteria</taxon>
        <taxon>Pseudomonadati</taxon>
        <taxon>Pseudomonadota</taxon>
        <taxon>Alphaproteobacteria</taxon>
        <taxon>Acetobacterales</taxon>
        <taxon>Roseomonadaceae</taxon>
        <taxon>Roseomonas</taxon>
    </lineage>
</organism>
<dbReference type="RefSeq" id="WP_149471112.1">
    <property type="nucleotide sequence ID" value="NZ_QOKW01000022.1"/>
</dbReference>
<evidence type="ECO:0000313" key="2">
    <source>
        <dbReference type="Proteomes" id="UP000480854"/>
    </source>
</evidence>
<gene>
    <name evidence="1" type="ORF">DS843_22660</name>
</gene>
<name>A0A9W7NEK4_9PROT</name>
<sequence>MKISIAAPKNDITTPEGLMARVSAKERGALRIEAFKMASKDRLVRRHYMGQLALPIQGRPETLRRMAVSHRLDLFDADARDALGKLASSDAVATLTGKDREAIKTLVEANGDSIASYAKTLRDYRKDRHAWDLRLDPATVIAREHVVAGNRAGLDQFHAAELALATKMTHALAIANGKAPRNGKDVLAERLADAITSFSPEEKEQLRISVAGRIADLRGSADLSLYLDNRKAIFESLKSASDLDQGAVLATAALLAEQDPLLERNVGGCRDAVARALKPEPSIRADWREIGRYLDHRRLAERVVWTHFEALVQDGYASAFAKHDQRRDNPAPYMAWLTERVADGRLKWEDIGRCAQALGEFEQAKGVLDERDFSTIWQAVESSTNTVAPIVAA</sequence>
<dbReference type="EMBL" id="QOKW01000022">
    <property type="protein sequence ID" value="KAA0677643.1"/>
    <property type="molecule type" value="Genomic_DNA"/>
</dbReference>